<dbReference type="Proteomes" id="UP000297245">
    <property type="component" value="Unassembled WGS sequence"/>
</dbReference>
<dbReference type="EMBL" id="ML179118">
    <property type="protein sequence ID" value="THU99544.1"/>
    <property type="molecule type" value="Genomic_DNA"/>
</dbReference>
<proteinExistence type="predicted"/>
<reference evidence="1 2" key="1">
    <citation type="journal article" date="2019" name="Nat. Ecol. Evol.">
        <title>Megaphylogeny resolves global patterns of mushroom evolution.</title>
        <authorList>
            <person name="Varga T."/>
            <person name="Krizsan K."/>
            <person name="Foldi C."/>
            <person name="Dima B."/>
            <person name="Sanchez-Garcia M."/>
            <person name="Sanchez-Ramirez S."/>
            <person name="Szollosi G.J."/>
            <person name="Szarkandi J.G."/>
            <person name="Papp V."/>
            <person name="Albert L."/>
            <person name="Andreopoulos W."/>
            <person name="Angelini C."/>
            <person name="Antonin V."/>
            <person name="Barry K.W."/>
            <person name="Bougher N.L."/>
            <person name="Buchanan P."/>
            <person name="Buyck B."/>
            <person name="Bense V."/>
            <person name="Catcheside P."/>
            <person name="Chovatia M."/>
            <person name="Cooper J."/>
            <person name="Damon W."/>
            <person name="Desjardin D."/>
            <person name="Finy P."/>
            <person name="Geml J."/>
            <person name="Haridas S."/>
            <person name="Hughes K."/>
            <person name="Justo A."/>
            <person name="Karasinski D."/>
            <person name="Kautmanova I."/>
            <person name="Kiss B."/>
            <person name="Kocsube S."/>
            <person name="Kotiranta H."/>
            <person name="LaButti K.M."/>
            <person name="Lechner B.E."/>
            <person name="Liimatainen K."/>
            <person name="Lipzen A."/>
            <person name="Lukacs Z."/>
            <person name="Mihaltcheva S."/>
            <person name="Morgado L.N."/>
            <person name="Niskanen T."/>
            <person name="Noordeloos M.E."/>
            <person name="Ohm R.A."/>
            <person name="Ortiz-Santana B."/>
            <person name="Ovrebo C."/>
            <person name="Racz N."/>
            <person name="Riley R."/>
            <person name="Savchenko A."/>
            <person name="Shiryaev A."/>
            <person name="Soop K."/>
            <person name="Spirin V."/>
            <person name="Szebenyi C."/>
            <person name="Tomsovsky M."/>
            <person name="Tulloss R.E."/>
            <person name="Uehling J."/>
            <person name="Grigoriev I.V."/>
            <person name="Vagvolgyi C."/>
            <person name="Papp T."/>
            <person name="Martin F.M."/>
            <person name="Miettinen O."/>
            <person name="Hibbett D.S."/>
            <person name="Nagy L.G."/>
        </authorList>
    </citation>
    <scope>NUCLEOTIDE SEQUENCE [LARGE SCALE GENOMIC DNA]</scope>
    <source>
        <strain evidence="1 2">CBS 962.96</strain>
    </source>
</reference>
<evidence type="ECO:0000313" key="2">
    <source>
        <dbReference type="Proteomes" id="UP000297245"/>
    </source>
</evidence>
<sequence>MLCGSVASQTLSSGSPSFCVHCWIIIAPGVSSFPCYFPHHLISLISPLFPSPFSCVSFPAFPPIAYSARIYH</sequence>
<evidence type="ECO:0000313" key="1">
    <source>
        <dbReference type="EMBL" id="THU99544.1"/>
    </source>
</evidence>
<accession>A0A4S8MAR2</accession>
<keyword evidence="2" id="KW-1185">Reference proteome</keyword>
<dbReference type="AlphaFoldDB" id="A0A4S8MAR2"/>
<name>A0A4S8MAR2_DENBC</name>
<gene>
    <name evidence="1" type="ORF">K435DRAFT_493098</name>
</gene>
<protein>
    <submittedName>
        <fullName evidence="1">Uncharacterized protein</fullName>
    </submittedName>
</protein>
<organism evidence="1 2">
    <name type="scientific">Dendrothele bispora (strain CBS 962.96)</name>
    <dbReference type="NCBI Taxonomy" id="1314807"/>
    <lineage>
        <taxon>Eukaryota</taxon>
        <taxon>Fungi</taxon>
        <taxon>Dikarya</taxon>
        <taxon>Basidiomycota</taxon>
        <taxon>Agaricomycotina</taxon>
        <taxon>Agaricomycetes</taxon>
        <taxon>Agaricomycetidae</taxon>
        <taxon>Agaricales</taxon>
        <taxon>Agaricales incertae sedis</taxon>
        <taxon>Dendrothele</taxon>
    </lineage>
</organism>